<sequence>MEGFTGNLGGVGGDSGGSDVHIYSNNNNTNNAPPPKYPISANNNNQSYLPHHTSQTDIGPAPVLSAPGPSLPDDPTSMMTGGGGGGGTGGGRRKKKKHKSGDDATAKSNLMSEEELVDAVIPILSENQGVEELTLPSTLPPPGDTLLAGHYLLNNTLLDHILTEKKMQILQSPEVIEYLKKQMDKK</sequence>
<dbReference type="EMBL" id="JAWQEG010009344">
    <property type="protein sequence ID" value="KAK3848808.1"/>
    <property type="molecule type" value="Genomic_DNA"/>
</dbReference>
<organism evidence="2 3">
    <name type="scientific">Petrolisthes cinctipes</name>
    <name type="common">Flat porcelain crab</name>
    <dbReference type="NCBI Taxonomy" id="88211"/>
    <lineage>
        <taxon>Eukaryota</taxon>
        <taxon>Metazoa</taxon>
        <taxon>Ecdysozoa</taxon>
        <taxon>Arthropoda</taxon>
        <taxon>Crustacea</taxon>
        <taxon>Multicrustacea</taxon>
        <taxon>Malacostraca</taxon>
        <taxon>Eumalacostraca</taxon>
        <taxon>Eucarida</taxon>
        <taxon>Decapoda</taxon>
        <taxon>Pleocyemata</taxon>
        <taxon>Anomura</taxon>
        <taxon>Galatheoidea</taxon>
        <taxon>Porcellanidae</taxon>
        <taxon>Petrolisthes</taxon>
    </lineage>
</organism>
<reference evidence="2" key="1">
    <citation type="submission" date="2023-10" db="EMBL/GenBank/DDBJ databases">
        <title>Genome assemblies of two species of porcelain crab, Petrolisthes cinctipes and Petrolisthes manimaculis (Anomura: Porcellanidae).</title>
        <authorList>
            <person name="Angst P."/>
        </authorList>
    </citation>
    <scope>NUCLEOTIDE SEQUENCE</scope>
    <source>
        <strain evidence="2">PB745_01</strain>
        <tissue evidence="2">Gill</tissue>
    </source>
</reference>
<comment type="caution">
    <text evidence="2">The sequence shown here is derived from an EMBL/GenBank/DDBJ whole genome shotgun (WGS) entry which is preliminary data.</text>
</comment>
<name>A0AAE1BED8_PETCI</name>
<dbReference type="Proteomes" id="UP001286313">
    <property type="component" value="Unassembled WGS sequence"/>
</dbReference>
<evidence type="ECO:0000256" key="1">
    <source>
        <dbReference type="SAM" id="MobiDB-lite"/>
    </source>
</evidence>
<feature type="compositionally biased region" description="Low complexity" evidence="1">
    <location>
        <begin position="17"/>
        <end position="31"/>
    </location>
</feature>
<protein>
    <submittedName>
        <fullName evidence="2">Uncharacterized protein</fullName>
    </submittedName>
</protein>
<dbReference type="AlphaFoldDB" id="A0AAE1BED8"/>
<evidence type="ECO:0000313" key="2">
    <source>
        <dbReference type="EMBL" id="KAK3848808.1"/>
    </source>
</evidence>
<dbReference type="Gene3D" id="6.10.290.30">
    <property type="entry name" value="Regulatory factor X-associated C-terminal binding domain"/>
    <property type="match status" value="1"/>
</dbReference>
<feature type="compositionally biased region" description="Gly residues" evidence="1">
    <location>
        <begin position="1"/>
        <end position="16"/>
    </location>
</feature>
<accession>A0AAE1BED8</accession>
<keyword evidence="3" id="KW-1185">Reference proteome</keyword>
<gene>
    <name evidence="2" type="ORF">Pcinc_044417</name>
</gene>
<feature type="compositionally biased region" description="Polar residues" evidence="1">
    <location>
        <begin position="40"/>
        <end position="57"/>
    </location>
</feature>
<feature type="region of interest" description="Disordered" evidence="1">
    <location>
        <begin position="1"/>
        <end position="106"/>
    </location>
</feature>
<dbReference type="InterPro" id="IPR038308">
    <property type="entry name" value="RFXAP_C_sf"/>
</dbReference>
<feature type="compositionally biased region" description="Gly residues" evidence="1">
    <location>
        <begin position="80"/>
        <end position="90"/>
    </location>
</feature>
<proteinExistence type="predicted"/>
<evidence type="ECO:0000313" key="3">
    <source>
        <dbReference type="Proteomes" id="UP001286313"/>
    </source>
</evidence>